<gene>
    <name evidence="1" type="ORF">H4R34_001367</name>
</gene>
<dbReference type="EMBL" id="JANBQB010000062">
    <property type="protein sequence ID" value="KAJ1983283.1"/>
    <property type="molecule type" value="Genomic_DNA"/>
</dbReference>
<evidence type="ECO:0000313" key="2">
    <source>
        <dbReference type="Proteomes" id="UP001151582"/>
    </source>
</evidence>
<sequence>MFCQANMEQLCVAKEYDYSTAHEFIHCQDQNPKKLGDPAFAKQCATDLGLEYNHKLQLCLIEEGPNLLEQSAQFAIDSAVNQADGKNAPVAIHALLDDAAGGLESGIQEGERQSSSSGRSAHPAGTCIWYEFGNFMLLDTNRRFNEKISAIKANLCRMIMNGGSQSLQLYLNGQELPDNWTIGQCKLPEWGEIQLTY</sequence>
<dbReference type="AlphaFoldDB" id="A0A9W8B8M9"/>
<keyword evidence="2" id="KW-1185">Reference proteome</keyword>
<protein>
    <submittedName>
        <fullName evidence="1">Uncharacterized protein</fullName>
    </submittedName>
</protein>
<name>A0A9W8B8M9_9FUNG</name>
<evidence type="ECO:0000313" key="1">
    <source>
        <dbReference type="EMBL" id="KAJ1983283.1"/>
    </source>
</evidence>
<reference evidence="1" key="1">
    <citation type="submission" date="2022-07" db="EMBL/GenBank/DDBJ databases">
        <title>Phylogenomic reconstructions and comparative analyses of Kickxellomycotina fungi.</title>
        <authorList>
            <person name="Reynolds N.K."/>
            <person name="Stajich J.E."/>
            <person name="Barry K."/>
            <person name="Grigoriev I.V."/>
            <person name="Crous P."/>
            <person name="Smith M.E."/>
        </authorList>
    </citation>
    <scope>NUCLEOTIDE SEQUENCE</scope>
    <source>
        <strain evidence="1">RSA 567</strain>
    </source>
</reference>
<accession>A0A9W8B8M9</accession>
<proteinExistence type="predicted"/>
<dbReference type="Proteomes" id="UP001151582">
    <property type="component" value="Unassembled WGS sequence"/>
</dbReference>
<organism evidence="1 2">
    <name type="scientific">Dimargaris verticillata</name>
    <dbReference type="NCBI Taxonomy" id="2761393"/>
    <lineage>
        <taxon>Eukaryota</taxon>
        <taxon>Fungi</taxon>
        <taxon>Fungi incertae sedis</taxon>
        <taxon>Zoopagomycota</taxon>
        <taxon>Kickxellomycotina</taxon>
        <taxon>Dimargaritomycetes</taxon>
        <taxon>Dimargaritales</taxon>
        <taxon>Dimargaritaceae</taxon>
        <taxon>Dimargaris</taxon>
    </lineage>
</organism>
<comment type="caution">
    <text evidence="1">The sequence shown here is derived from an EMBL/GenBank/DDBJ whole genome shotgun (WGS) entry which is preliminary data.</text>
</comment>